<dbReference type="Proteomes" id="UP000054558">
    <property type="component" value="Unassembled WGS sequence"/>
</dbReference>
<feature type="non-terminal residue" evidence="1">
    <location>
        <position position="1"/>
    </location>
</feature>
<dbReference type="EMBL" id="DF237222">
    <property type="protein sequence ID" value="GAQ86143.1"/>
    <property type="molecule type" value="Genomic_DNA"/>
</dbReference>
<protein>
    <submittedName>
        <fullName evidence="1">Uncharacterized protein</fullName>
    </submittedName>
</protein>
<organism evidence="1 2">
    <name type="scientific">Klebsormidium nitens</name>
    <name type="common">Green alga</name>
    <name type="synonym">Ulothrix nitens</name>
    <dbReference type="NCBI Taxonomy" id="105231"/>
    <lineage>
        <taxon>Eukaryota</taxon>
        <taxon>Viridiplantae</taxon>
        <taxon>Streptophyta</taxon>
        <taxon>Klebsormidiophyceae</taxon>
        <taxon>Klebsormidiales</taxon>
        <taxon>Klebsormidiaceae</taxon>
        <taxon>Klebsormidium</taxon>
    </lineage>
</organism>
<evidence type="ECO:0000313" key="1">
    <source>
        <dbReference type="EMBL" id="GAQ86143.1"/>
    </source>
</evidence>
<gene>
    <name evidence="1" type="ORF">KFL_002730010</name>
</gene>
<accession>A0A1Y1I6J5</accession>
<evidence type="ECO:0000313" key="2">
    <source>
        <dbReference type="Proteomes" id="UP000054558"/>
    </source>
</evidence>
<name>A0A1Y1I6J5_KLENI</name>
<proteinExistence type="predicted"/>
<sequence>VDKSIFEPAQITKKREFVRRLILSIAHHLENGTLVRPFAPPTLRRLAEQAREELVS</sequence>
<dbReference type="AlphaFoldDB" id="A0A1Y1I6J5"/>
<reference evidence="1 2" key="1">
    <citation type="journal article" date="2014" name="Nat. Commun.">
        <title>Klebsormidium flaccidum genome reveals primary factors for plant terrestrial adaptation.</title>
        <authorList>
            <person name="Hori K."/>
            <person name="Maruyama F."/>
            <person name="Fujisawa T."/>
            <person name="Togashi T."/>
            <person name="Yamamoto N."/>
            <person name="Seo M."/>
            <person name="Sato S."/>
            <person name="Yamada T."/>
            <person name="Mori H."/>
            <person name="Tajima N."/>
            <person name="Moriyama T."/>
            <person name="Ikeuchi M."/>
            <person name="Watanabe M."/>
            <person name="Wada H."/>
            <person name="Kobayashi K."/>
            <person name="Saito M."/>
            <person name="Masuda T."/>
            <person name="Sasaki-Sekimoto Y."/>
            <person name="Mashiguchi K."/>
            <person name="Awai K."/>
            <person name="Shimojima M."/>
            <person name="Masuda S."/>
            <person name="Iwai M."/>
            <person name="Nobusawa T."/>
            <person name="Narise T."/>
            <person name="Kondo S."/>
            <person name="Saito H."/>
            <person name="Sato R."/>
            <person name="Murakawa M."/>
            <person name="Ihara Y."/>
            <person name="Oshima-Yamada Y."/>
            <person name="Ohtaka K."/>
            <person name="Satoh M."/>
            <person name="Sonobe K."/>
            <person name="Ishii M."/>
            <person name="Ohtani R."/>
            <person name="Kanamori-Sato M."/>
            <person name="Honoki R."/>
            <person name="Miyazaki D."/>
            <person name="Mochizuki H."/>
            <person name="Umetsu J."/>
            <person name="Higashi K."/>
            <person name="Shibata D."/>
            <person name="Kamiya Y."/>
            <person name="Sato N."/>
            <person name="Nakamura Y."/>
            <person name="Tabata S."/>
            <person name="Ida S."/>
            <person name="Kurokawa K."/>
            <person name="Ohta H."/>
        </authorList>
    </citation>
    <scope>NUCLEOTIDE SEQUENCE [LARGE SCALE GENOMIC DNA]</scope>
    <source>
        <strain evidence="1 2">NIES-2285</strain>
    </source>
</reference>
<keyword evidence="2" id="KW-1185">Reference proteome</keyword>